<gene>
    <name evidence="2" type="ORF">COT99_03080</name>
</gene>
<name>A0A2H0V1Q1_9BACT</name>
<feature type="region of interest" description="Disordered" evidence="1">
    <location>
        <begin position="1"/>
        <end position="23"/>
    </location>
</feature>
<organism evidence="2 3">
    <name type="scientific">Candidatus Falkowbacteria bacterium CG10_big_fil_rev_8_21_14_0_10_43_10</name>
    <dbReference type="NCBI Taxonomy" id="1974567"/>
    <lineage>
        <taxon>Bacteria</taxon>
        <taxon>Candidatus Falkowiibacteriota</taxon>
    </lineage>
</organism>
<dbReference type="AlphaFoldDB" id="A0A2H0V1Q1"/>
<reference evidence="3" key="1">
    <citation type="submission" date="2017-09" db="EMBL/GenBank/DDBJ databases">
        <title>Depth-based differentiation of microbial function through sediment-hosted aquifers and enrichment of novel symbionts in the deep terrestrial subsurface.</title>
        <authorList>
            <person name="Probst A.J."/>
            <person name="Ladd B."/>
            <person name="Jarett J.K."/>
            <person name="Geller-Mcgrath D.E."/>
            <person name="Sieber C.M.K."/>
            <person name="Emerson J.B."/>
            <person name="Anantharaman K."/>
            <person name="Thomas B.C."/>
            <person name="Malmstrom R."/>
            <person name="Stieglmeier M."/>
            <person name="Klingl A."/>
            <person name="Woyke T."/>
            <person name="Ryan C.M."/>
            <person name="Banfield J.F."/>
        </authorList>
    </citation>
    <scope>NUCLEOTIDE SEQUENCE [LARGE SCALE GENOMIC DNA]</scope>
</reference>
<evidence type="ECO:0000313" key="3">
    <source>
        <dbReference type="Proteomes" id="UP000228626"/>
    </source>
</evidence>
<accession>A0A2H0V1Q1</accession>
<evidence type="ECO:0000313" key="2">
    <source>
        <dbReference type="EMBL" id="PIR93023.1"/>
    </source>
</evidence>
<protein>
    <submittedName>
        <fullName evidence="2">Uncharacterized protein</fullName>
    </submittedName>
</protein>
<sequence length="144" mass="16565">MNIEKPSLSVESGDAKNNLEEEPVNELLEQIRRHLKEEWGSASASNSIEAARESEFEKLLKVYKDQGRPVEALANLLAAIESSKNEVEKLALFYKDVFYNARAKRAEMEKNKKQSFNFALDYIKLLNLPATDLKRFEKIMRGEK</sequence>
<dbReference type="Proteomes" id="UP000228626">
    <property type="component" value="Unassembled WGS sequence"/>
</dbReference>
<dbReference type="EMBL" id="PFAR01000037">
    <property type="protein sequence ID" value="PIR93023.1"/>
    <property type="molecule type" value="Genomic_DNA"/>
</dbReference>
<proteinExistence type="predicted"/>
<evidence type="ECO:0000256" key="1">
    <source>
        <dbReference type="SAM" id="MobiDB-lite"/>
    </source>
</evidence>
<comment type="caution">
    <text evidence="2">The sequence shown here is derived from an EMBL/GenBank/DDBJ whole genome shotgun (WGS) entry which is preliminary data.</text>
</comment>